<evidence type="ECO:0000313" key="3">
    <source>
        <dbReference type="EMBL" id="KAK9220855.1"/>
    </source>
</evidence>
<keyword evidence="1" id="KW-1133">Transmembrane helix</keyword>
<evidence type="ECO:0000256" key="2">
    <source>
        <dbReference type="SAM" id="SignalP"/>
    </source>
</evidence>
<keyword evidence="4" id="KW-1185">Reference proteome</keyword>
<feature type="transmembrane region" description="Helical" evidence="1">
    <location>
        <begin position="71"/>
        <end position="97"/>
    </location>
</feature>
<evidence type="ECO:0000313" key="4">
    <source>
        <dbReference type="Proteomes" id="UP001428341"/>
    </source>
</evidence>
<keyword evidence="1" id="KW-0812">Transmembrane</keyword>
<proteinExistence type="predicted"/>
<feature type="transmembrane region" description="Helical" evidence="1">
    <location>
        <begin position="34"/>
        <end position="59"/>
    </location>
</feature>
<protein>
    <submittedName>
        <fullName evidence="3">Uncharacterized protein</fullName>
    </submittedName>
</protein>
<comment type="caution">
    <text evidence="3">The sequence shown here is derived from an EMBL/GenBank/DDBJ whole genome shotgun (WGS) entry which is preliminary data.</text>
</comment>
<evidence type="ECO:0000256" key="1">
    <source>
        <dbReference type="SAM" id="Phobius"/>
    </source>
</evidence>
<keyword evidence="2" id="KW-0732">Signal</keyword>
<organism evidence="3 4">
    <name type="scientific">Citrus x changshan-huyou</name>
    <dbReference type="NCBI Taxonomy" id="2935761"/>
    <lineage>
        <taxon>Eukaryota</taxon>
        <taxon>Viridiplantae</taxon>
        <taxon>Streptophyta</taxon>
        <taxon>Embryophyta</taxon>
        <taxon>Tracheophyta</taxon>
        <taxon>Spermatophyta</taxon>
        <taxon>Magnoliopsida</taxon>
        <taxon>eudicotyledons</taxon>
        <taxon>Gunneridae</taxon>
        <taxon>Pentapetalae</taxon>
        <taxon>rosids</taxon>
        <taxon>malvids</taxon>
        <taxon>Sapindales</taxon>
        <taxon>Rutaceae</taxon>
        <taxon>Aurantioideae</taxon>
        <taxon>Citrus</taxon>
    </lineage>
</organism>
<gene>
    <name evidence="3" type="ORF">WN944_009279</name>
</gene>
<feature type="signal peptide" evidence="2">
    <location>
        <begin position="1"/>
        <end position="21"/>
    </location>
</feature>
<dbReference type="Proteomes" id="UP001428341">
    <property type="component" value="Unassembled WGS sequence"/>
</dbReference>
<sequence length="99" mass="10630">MHQSLFSIFLSLLLSSSPVISHAPNLETHCHDLWFLTVTAAAAAAVTVALPQSLSLLLYRHNLCSSLKSISLFLIAMIIPLTACIGIIILTEVAGFVNL</sequence>
<accession>A0AAP0QRY3</accession>
<feature type="chain" id="PRO_5042991178" evidence="2">
    <location>
        <begin position="22"/>
        <end position="99"/>
    </location>
</feature>
<dbReference type="EMBL" id="JBCGBO010000002">
    <property type="protein sequence ID" value="KAK9220855.1"/>
    <property type="molecule type" value="Genomic_DNA"/>
</dbReference>
<reference evidence="3 4" key="1">
    <citation type="submission" date="2024-05" db="EMBL/GenBank/DDBJ databases">
        <title>Haplotype-resolved chromosome-level genome assembly of Huyou (Citrus changshanensis).</title>
        <authorList>
            <person name="Miao C."/>
            <person name="Chen W."/>
            <person name="Wu Y."/>
            <person name="Wang L."/>
            <person name="Zhao S."/>
            <person name="Grierson D."/>
            <person name="Xu C."/>
            <person name="Chen K."/>
        </authorList>
    </citation>
    <scope>NUCLEOTIDE SEQUENCE [LARGE SCALE GENOMIC DNA]</scope>
    <source>
        <strain evidence="3">01-14</strain>
        <tissue evidence="3">Leaf</tissue>
    </source>
</reference>
<dbReference type="AlphaFoldDB" id="A0AAP0QRY3"/>
<keyword evidence="1" id="KW-0472">Membrane</keyword>
<name>A0AAP0QRY3_9ROSI</name>